<feature type="domain" description="RsbT co-antagonist protein RsbRD N-terminal" evidence="3">
    <location>
        <begin position="34"/>
        <end position="176"/>
    </location>
</feature>
<dbReference type="RefSeq" id="WP_163686595.1">
    <property type="nucleotide sequence ID" value="NZ_AP022608.1"/>
</dbReference>
<dbReference type="InterPro" id="IPR042070">
    <property type="entry name" value="PucR_C-HTH_sf"/>
</dbReference>
<dbReference type="KEGG" id="mgad:MGAD_22840"/>
<evidence type="ECO:0000259" key="4">
    <source>
        <dbReference type="Pfam" id="PF17853"/>
    </source>
</evidence>
<evidence type="ECO:0000256" key="1">
    <source>
        <dbReference type="ARBA" id="ARBA00006754"/>
    </source>
</evidence>
<feature type="domain" description="PucR C-terminal helix-turn-helix" evidence="2">
    <location>
        <begin position="360"/>
        <end position="415"/>
    </location>
</feature>
<evidence type="ECO:0000259" key="2">
    <source>
        <dbReference type="Pfam" id="PF13556"/>
    </source>
</evidence>
<accession>A0A7I7WJY0</accession>
<dbReference type="Pfam" id="PF14361">
    <property type="entry name" value="RsbRD_N"/>
    <property type="match status" value="1"/>
</dbReference>
<organism evidence="5 6">
    <name type="scientific">Mycolicibacterium gadium</name>
    <name type="common">Mycobacterium gadium</name>
    <dbReference type="NCBI Taxonomy" id="1794"/>
    <lineage>
        <taxon>Bacteria</taxon>
        <taxon>Bacillati</taxon>
        <taxon>Actinomycetota</taxon>
        <taxon>Actinomycetes</taxon>
        <taxon>Mycobacteriales</taxon>
        <taxon>Mycobacteriaceae</taxon>
        <taxon>Mycolicibacterium</taxon>
    </lineage>
</organism>
<dbReference type="InterPro" id="IPR051448">
    <property type="entry name" value="CdaR-like_regulators"/>
</dbReference>
<sequence length="448" mass="47954">MEPDWAGAASDDHRRVWSAVLRPAAAEMMQRAAELAAAVNTYTSERLPELLASPQALEVNRASTEASIRDFAEVLLAGADPVAAARLGSPTLAYAQDGAQRGISLTTLLRSYRLGHAATSEQVNAILGSHARNAGDLKLATELCSAWMFAYVDTALCLVEEVYTAERERWIRSTAASQAETISAILAGQPVDADVATRRLRHEVGRVHVAAIAWLDSHEEGRDTQAMLEAAIRDLAATVGNQKPLIQPLGILSLAAWISSHSDVPSKVLDELRFRTASAPGVRVAVGEPARGLAGFRTSHCEAREAQRVAVLAGRPVGSVTRYHNVSLSAIATVDFEQASVFVRRELGPLSSDDETTRRLAATLRAYLDENCSRGRTAKRLHVHENTVAYRIRQAEEILGRPLEKRTLELRTALALADLVTVASGASAPAVADRENGTATGNGLLGAG</sequence>
<dbReference type="InterPro" id="IPR025736">
    <property type="entry name" value="PucR_C-HTH_dom"/>
</dbReference>
<evidence type="ECO:0000313" key="6">
    <source>
        <dbReference type="Proteomes" id="UP000466187"/>
    </source>
</evidence>
<evidence type="ECO:0000259" key="3">
    <source>
        <dbReference type="Pfam" id="PF14361"/>
    </source>
</evidence>
<dbReference type="AlphaFoldDB" id="A0A7I7WJY0"/>
<proteinExistence type="inferred from homology"/>
<name>A0A7I7WJY0_MYCGU</name>
<dbReference type="Gene3D" id="1.10.10.2840">
    <property type="entry name" value="PucR C-terminal helix-turn-helix domain"/>
    <property type="match status" value="1"/>
</dbReference>
<dbReference type="InterPro" id="IPR025751">
    <property type="entry name" value="RsbRD_N_dom"/>
</dbReference>
<dbReference type="Pfam" id="PF13556">
    <property type="entry name" value="HTH_30"/>
    <property type="match status" value="1"/>
</dbReference>
<feature type="domain" description="CdaR GGDEF-like" evidence="4">
    <location>
        <begin position="192"/>
        <end position="309"/>
    </location>
</feature>
<protein>
    <submittedName>
        <fullName evidence="5">Uncharacterized protein</fullName>
    </submittedName>
</protein>
<dbReference type="Pfam" id="PF17853">
    <property type="entry name" value="GGDEF_2"/>
    <property type="match status" value="1"/>
</dbReference>
<evidence type="ECO:0000313" key="5">
    <source>
        <dbReference type="EMBL" id="BBZ17949.1"/>
    </source>
</evidence>
<reference evidence="5 6" key="1">
    <citation type="journal article" date="2019" name="Emerg. Microbes Infect.">
        <title>Comprehensive subspecies identification of 175 nontuberculous mycobacteria species based on 7547 genomic profiles.</title>
        <authorList>
            <person name="Matsumoto Y."/>
            <person name="Kinjo T."/>
            <person name="Motooka D."/>
            <person name="Nabeya D."/>
            <person name="Jung N."/>
            <person name="Uechi K."/>
            <person name="Horii T."/>
            <person name="Iida T."/>
            <person name="Fujita J."/>
            <person name="Nakamura S."/>
        </authorList>
    </citation>
    <scope>NUCLEOTIDE SEQUENCE [LARGE SCALE GENOMIC DNA]</scope>
    <source>
        <strain evidence="5 6">JCM 12688</strain>
    </source>
</reference>
<comment type="similarity">
    <text evidence="1">Belongs to the CdaR family.</text>
</comment>
<dbReference type="PANTHER" id="PTHR33744">
    <property type="entry name" value="CARBOHYDRATE DIACID REGULATOR"/>
    <property type="match status" value="1"/>
</dbReference>
<dbReference type="EMBL" id="AP022608">
    <property type="protein sequence ID" value="BBZ17949.1"/>
    <property type="molecule type" value="Genomic_DNA"/>
</dbReference>
<gene>
    <name evidence="5" type="ORF">MGAD_22840</name>
</gene>
<dbReference type="PANTHER" id="PTHR33744:SF1">
    <property type="entry name" value="DNA-BINDING TRANSCRIPTIONAL ACTIVATOR ADER"/>
    <property type="match status" value="1"/>
</dbReference>
<dbReference type="Proteomes" id="UP000466187">
    <property type="component" value="Chromosome"/>
</dbReference>
<dbReference type="InterPro" id="IPR041522">
    <property type="entry name" value="CdaR_GGDEF"/>
</dbReference>